<dbReference type="InterPro" id="IPR032675">
    <property type="entry name" value="LRR_dom_sf"/>
</dbReference>
<evidence type="ECO:0000313" key="1">
    <source>
        <dbReference type="EMBL" id="PSR73361.1"/>
    </source>
</evidence>
<dbReference type="AlphaFoldDB" id="A0A2R6NLU0"/>
<accession>A0A2R6NLU0</accession>
<reference evidence="1 2" key="1">
    <citation type="submission" date="2018-02" db="EMBL/GenBank/DDBJ databases">
        <title>Genome sequence of the basidiomycete white-rot fungus Phlebia centrifuga.</title>
        <authorList>
            <person name="Granchi Z."/>
            <person name="Peng M."/>
            <person name="de Vries R.P."/>
            <person name="Hilden K."/>
            <person name="Makela M.R."/>
            <person name="Grigoriev I."/>
            <person name="Riley R."/>
        </authorList>
    </citation>
    <scope>NUCLEOTIDE SEQUENCE [LARGE SCALE GENOMIC DNA]</scope>
    <source>
        <strain evidence="1 2">FBCC195</strain>
    </source>
</reference>
<protein>
    <recommendedName>
        <fullName evidence="3">F-box domain-containing protein</fullName>
    </recommendedName>
</protein>
<sequence length="441" mass="50293">KNGVNRRIVHPSRTLLQKPWYTRYVRHVRETASVGAFDPSLLSDCRTALRMCTNIKSFTWMDDGHDDRHDTELIAYLDILQELRVQELIIRTSSGINAVVWDRLTEIDGLCKVAIWCLNGQPRVLQGWSEKLGSSLTHLELGVSCLSRQHPHFLSQLPLLKALRLKGAPSSSIPELLAVLPNLVVLDTEYFGTGNTRFNEEPVASLRELTVRTSSVDILGPQMLWPWIQKLIPRPSLETLTLNTFSTSGDMTMPRRFLLDLAGTHRLTLKHFIIDTVQLTMEELELLCTAFPALESISCSIAWCDNPDHLGDVIADAHRLRRLKLQVNWLRGPGWVPFGSEHARKWMLRDNSRLRDVTIGRDMFEVNTVIGIMYLRLMVSKPRANGCASRQKMGDITWNLKSFVIKLSIHGYEEQKLYALDGSQYYAILLLRYKSLHSKPS</sequence>
<proteinExistence type="predicted"/>
<dbReference type="Gene3D" id="3.80.10.10">
    <property type="entry name" value="Ribonuclease Inhibitor"/>
    <property type="match status" value="1"/>
</dbReference>
<dbReference type="SUPFAM" id="SSF52047">
    <property type="entry name" value="RNI-like"/>
    <property type="match status" value="1"/>
</dbReference>
<dbReference type="EMBL" id="MLYV02001080">
    <property type="protein sequence ID" value="PSR73361.1"/>
    <property type="molecule type" value="Genomic_DNA"/>
</dbReference>
<organism evidence="1 2">
    <name type="scientific">Hermanssonia centrifuga</name>
    <dbReference type="NCBI Taxonomy" id="98765"/>
    <lineage>
        <taxon>Eukaryota</taxon>
        <taxon>Fungi</taxon>
        <taxon>Dikarya</taxon>
        <taxon>Basidiomycota</taxon>
        <taxon>Agaricomycotina</taxon>
        <taxon>Agaricomycetes</taxon>
        <taxon>Polyporales</taxon>
        <taxon>Meruliaceae</taxon>
        <taxon>Hermanssonia</taxon>
    </lineage>
</organism>
<comment type="caution">
    <text evidence="1">The sequence shown here is derived from an EMBL/GenBank/DDBJ whole genome shotgun (WGS) entry which is preliminary data.</text>
</comment>
<feature type="non-terminal residue" evidence="1">
    <location>
        <position position="1"/>
    </location>
</feature>
<name>A0A2R6NLU0_9APHY</name>
<dbReference type="Proteomes" id="UP000186601">
    <property type="component" value="Unassembled WGS sequence"/>
</dbReference>
<gene>
    <name evidence="1" type="ORF">PHLCEN_2v10796</name>
</gene>
<keyword evidence="2" id="KW-1185">Reference proteome</keyword>
<evidence type="ECO:0000313" key="2">
    <source>
        <dbReference type="Proteomes" id="UP000186601"/>
    </source>
</evidence>
<evidence type="ECO:0008006" key="3">
    <source>
        <dbReference type="Google" id="ProtNLM"/>
    </source>
</evidence>
<dbReference type="OrthoDB" id="5297217at2759"/>
<dbReference type="STRING" id="98765.A0A2R6NLU0"/>